<dbReference type="InterPro" id="IPR006048">
    <property type="entry name" value="A-amylase/branching_C"/>
</dbReference>
<dbReference type="Gene3D" id="2.60.40.10">
    <property type="entry name" value="Immunoglobulins"/>
    <property type="match status" value="1"/>
</dbReference>
<dbReference type="InterPro" id="IPR037439">
    <property type="entry name" value="Branching_enzy"/>
</dbReference>
<dbReference type="InterPro" id="IPR014756">
    <property type="entry name" value="Ig_E-set"/>
</dbReference>
<evidence type="ECO:0000256" key="5">
    <source>
        <dbReference type="ARBA" id="ARBA00022600"/>
    </source>
</evidence>
<keyword evidence="13" id="KW-1185">Reference proteome</keyword>
<protein>
    <recommendedName>
        <fullName evidence="10">1,4-alpha-glucan branching enzyme GlgB</fullName>
        <ecNumber evidence="10">2.4.1.18</ecNumber>
    </recommendedName>
    <alternativeName>
        <fullName evidence="10">1,4-alpha-D-glucan:1,4-alpha-D-glucan 6-glucosyl-transferase</fullName>
    </alternativeName>
    <alternativeName>
        <fullName evidence="10">Alpha-(1-&gt;4)-glucan branching enzyme</fullName>
    </alternativeName>
    <alternativeName>
        <fullName evidence="10">Glycogen branching enzyme</fullName>
        <shortName evidence="10">BE</shortName>
    </alternativeName>
</protein>
<dbReference type="NCBIfam" id="NF008967">
    <property type="entry name" value="PRK12313.1"/>
    <property type="match status" value="1"/>
</dbReference>
<dbReference type="HAMAP" id="MF_00685">
    <property type="entry name" value="GlgB"/>
    <property type="match status" value="1"/>
</dbReference>
<comment type="catalytic activity">
    <reaction evidence="1 10">
        <text>Transfers a segment of a (1-&gt;4)-alpha-D-glucan chain to a primary hydroxy group in a similar glucan chain.</text>
        <dbReference type="EC" id="2.4.1.18"/>
    </reaction>
</comment>
<dbReference type="InterPro" id="IPR044143">
    <property type="entry name" value="GlgB_N_E_set_prok"/>
</dbReference>
<organism evidence="12 13">
    <name type="scientific">Paenibacillus eucommiae</name>
    <dbReference type="NCBI Taxonomy" id="1355755"/>
    <lineage>
        <taxon>Bacteria</taxon>
        <taxon>Bacillati</taxon>
        <taxon>Bacillota</taxon>
        <taxon>Bacilli</taxon>
        <taxon>Bacillales</taxon>
        <taxon>Paenibacillaceae</taxon>
        <taxon>Paenibacillus</taxon>
    </lineage>
</organism>
<comment type="subunit">
    <text evidence="10">Monomer.</text>
</comment>
<dbReference type="EC" id="2.4.1.18" evidence="10"/>
<evidence type="ECO:0000256" key="3">
    <source>
        <dbReference type="ARBA" id="ARBA00004964"/>
    </source>
</evidence>
<dbReference type="Gene3D" id="2.60.40.1180">
    <property type="entry name" value="Golgi alpha-mannosidase II"/>
    <property type="match status" value="1"/>
</dbReference>
<dbReference type="PANTHER" id="PTHR43651">
    <property type="entry name" value="1,4-ALPHA-GLUCAN-BRANCHING ENZYME"/>
    <property type="match status" value="1"/>
</dbReference>
<keyword evidence="5 10" id="KW-0321">Glycogen metabolism</keyword>
<dbReference type="EMBL" id="JAGGLB010000028">
    <property type="protein sequence ID" value="MBP1994814.1"/>
    <property type="molecule type" value="Genomic_DNA"/>
</dbReference>
<dbReference type="InterPro" id="IPR004193">
    <property type="entry name" value="Glyco_hydro_13_N"/>
</dbReference>
<evidence type="ECO:0000256" key="10">
    <source>
        <dbReference type="HAMAP-Rule" id="MF_00685"/>
    </source>
</evidence>
<evidence type="ECO:0000313" key="13">
    <source>
        <dbReference type="Proteomes" id="UP001519287"/>
    </source>
</evidence>
<dbReference type="SUPFAM" id="SSF81296">
    <property type="entry name" value="E set domains"/>
    <property type="match status" value="1"/>
</dbReference>
<dbReference type="InterPro" id="IPR013780">
    <property type="entry name" value="Glyco_hydro_b"/>
</dbReference>
<dbReference type="CDD" id="cd11322">
    <property type="entry name" value="AmyAc_Glg_BE"/>
    <property type="match status" value="1"/>
</dbReference>
<comment type="similarity">
    <text evidence="4 10">Belongs to the glycosyl hydrolase 13 family. GlgB subfamily.</text>
</comment>
<dbReference type="Pfam" id="PF00128">
    <property type="entry name" value="Alpha-amylase"/>
    <property type="match status" value="1"/>
</dbReference>
<proteinExistence type="inferred from homology"/>
<dbReference type="InterPro" id="IPR017853">
    <property type="entry name" value="GH"/>
</dbReference>
<dbReference type="PIRSF" id="PIRSF000463">
    <property type="entry name" value="GlgB"/>
    <property type="match status" value="1"/>
</dbReference>
<dbReference type="Pfam" id="PF02806">
    <property type="entry name" value="Alpha-amylase_C"/>
    <property type="match status" value="1"/>
</dbReference>
<comment type="function">
    <text evidence="2 10">Catalyzes the formation of the alpha-1,6-glucosidic linkages in glycogen by scission of a 1,4-alpha-linked oligosaccharide from growing alpha-1,4-glucan chains and the subsequent attachment of the oligosaccharide to the alpha-1,6 position.</text>
</comment>
<dbReference type="Pfam" id="PF02922">
    <property type="entry name" value="CBM_48"/>
    <property type="match status" value="1"/>
</dbReference>
<gene>
    <name evidence="10" type="primary">glgB</name>
    <name evidence="12" type="ORF">J2Z66_006454</name>
</gene>
<dbReference type="SUPFAM" id="SSF51011">
    <property type="entry name" value="Glycosyl hydrolase domain"/>
    <property type="match status" value="1"/>
</dbReference>
<evidence type="ECO:0000313" key="12">
    <source>
        <dbReference type="EMBL" id="MBP1994814.1"/>
    </source>
</evidence>
<name>A0ABS4J7S9_9BACL</name>
<dbReference type="RefSeq" id="WP_209976640.1">
    <property type="nucleotide sequence ID" value="NZ_JAGGLB010000028.1"/>
</dbReference>
<dbReference type="SMART" id="SM00642">
    <property type="entry name" value="Aamy"/>
    <property type="match status" value="1"/>
</dbReference>
<accession>A0ABS4J7S9</accession>
<keyword evidence="6 10" id="KW-0328">Glycosyltransferase</keyword>
<dbReference type="InterPro" id="IPR006047">
    <property type="entry name" value="GH13_cat_dom"/>
</dbReference>
<evidence type="ECO:0000256" key="8">
    <source>
        <dbReference type="ARBA" id="ARBA00023056"/>
    </source>
</evidence>
<sequence length="663" mass="77116">MKSTVPSSEDLFLFHEGSLYQSYKLLGAHVNKEEGSEGVRFSLWAPHAQEVRVIGDFNEWTGHKHIMKPLSTLGVWTLFIPEAREYDYYKYEIHTRDDRILLKADPYAFYSELRPGTASRVYDLEGYEWQDQAWQKLQAETTSYNQPLSIYEVHLGTWKKEERYSDVLYSYRQLADELVDYVADMGYTHIELMPLAEHPFDRSWGYQATGYYSVTSRHGTPKDFMYFVDRCHQRGIGVIMDWVPGHFCKDDHGLRQFDGTPMYEYQDLRKADKPEWGTLTFDFGRPEVISFLISNAVFWMDVFHIDGIRVDAVASMIYMNLGKPPELAVKNEFGGEDNPEAIALLKKLNQVIFSLYPNALMMAEDSTDWPMVTAPVHAGGLGFNYKWNMGWMNDMLRYMKLDPLERSWHHKLITFSFMYTFSENYILPLSHDEVVHGKRSLLHKMPGDYWQKFANLRAFYGYMMAHPGKKLLFMGGEYGQFDEWKDLEELDWFLLDYEMHSSMHHYVKELNAFYRNEPALWQYDHQPEGFEWINPHDESQSVVAFIRKGKQREDDLILVCNFTPVMHPDYRIGVPGAGVYQEVFNSDSAGYGGSGVCNADKLITEKREWHQLPNSLSIVVPPLAAVFFKRIEGMPFDDDEGGTPECATKNVLPCSLQVEKEED</sequence>
<evidence type="ECO:0000256" key="7">
    <source>
        <dbReference type="ARBA" id="ARBA00022679"/>
    </source>
</evidence>
<comment type="caution">
    <text evidence="12">The sequence shown here is derived from an EMBL/GenBank/DDBJ whole genome shotgun (WGS) entry which is preliminary data.</text>
</comment>
<evidence type="ECO:0000256" key="2">
    <source>
        <dbReference type="ARBA" id="ARBA00002953"/>
    </source>
</evidence>
<evidence type="ECO:0000259" key="11">
    <source>
        <dbReference type="SMART" id="SM00642"/>
    </source>
</evidence>
<dbReference type="Gene3D" id="3.20.20.80">
    <property type="entry name" value="Glycosidases"/>
    <property type="match status" value="1"/>
</dbReference>
<keyword evidence="9 10" id="KW-0119">Carbohydrate metabolism</keyword>
<comment type="pathway">
    <text evidence="3 10">Glycan biosynthesis; glycogen biosynthesis.</text>
</comment>
<dbReference type="PANTHER" id="PTHR43651:SF3">
    <property type="entry name" value="1,4-ALPHA-GLUCAN-BRANCHING ENZYME"/>
    <property type="match status" value="1"/>
</dbReference>
<evidence type="ECO:0000256" key="6">
    <source>
        <dbReference type="ARBA" id="ARBA00022676"/>
    </source>
</evidence>
<dbReference type="InterPro" id="IPR013783">
    <property type="entry name" value="Ig-like_fold"/>
</dbReference>
<dbReference type="SUPFAM" id="SSF51445">
    <property type="entry name" value="(Trans)glycosidases"/>
    <property type="match status" value="1"/>
</dbReference>
<dbReference type="CDD" id="cd02855">
    <property type="entry name" value="E_set_GBE_prok_N"/>
    <property type="match status" value="1"/>
</dbReference>
<dbReference type="NCBIfam" id="TIGR01515">
    <property type="entry name" value="branching_enzym"/>
    <property type="match status" value="1"/>
</dbReference>
<dbReference type="InterPro" id="IPR006407">
    <property type="entry name" value="GlgB"/>
</dbReference>
<feature type="active site" description="Nucleophile" evidence="10">
    <location>
        <position position="311"/>
    </location>
</feature>
<feature type="domain" description="Glycosyl hydrolase family 13 catalytic" evidence="11">
    <location>
        <begin position="152"/>
        <end position="514"/>
    </location>
</feature>
<feature type="active site" description="Proton donor" evidence="10">
    <location>
        <position position="364"/>
    </location>
</feature>
<evidence type="ECO:0000256" key="4">
    <source>
        <dbReference type="ARBA" id="ARBA00009000"/>
    </source>
</evidence>
<evidence type="ECO:0000256" key="9">
    <source>
        <dbReference type="ARBA" id="ARBA00023277"/>
    </source>
</evidence>
<dbReference type="GO" id="GO:0003844">
    <property type="term" value="F:1,4-alpha-glucan branching enzyme activity"/>
    <property type="evidence" value="ECO:0007669"/>
    <property type="project" value="UniProtKB-EC"/>
</dbReference>
<dbReference type="NCBIfam" id="NF003811">
    <property type="entry name" value="PRK05402.1"/>
    <property type="match status" value="1"/>
</dbReference>
<reference evidence="12 13" key="1">
    <citation type="submission" date="2021-03" db="EMBL/GenBank/DDBJ databases">
        <title>Genomic Encyclopedia of Type Strains, Phase IV (KMG-IV): sequencing the most valuable type-strain genomes for metagenomic binning, comparative biology and taxonomic classification.</title>
        <authorList>
            <person name="Goeker M."/>
        </authorList>
    </citation>
    <scope>NUCLEOTIDE SEQUENCE [LARGE SCALE GENOMIC DNA]</scope>
    <source>
        <strain evidence="12 13">DSM 26048</strain>
    </source>
</reference>
<evidence type="ECO:0000256" key="1">
    <source>
        <dbReference type="ARBA" id="ARBA00000826"/>
    </source>
</evidence>
<keyword evidence="7 10" id="KW-0808">Transferase</keyword>
<dbReference type="Proteomes" id="UP001519287">
    <property type="component" value="Unassembled WGS sequence"/>
</dbReference>
<keyword evidence="8 10" id="KW-0320">Glycogen biosynthesis</keyword>